<dbReference type="Gene3D" id="3.30.70.270">
    <property type="match status" value="1"/>
</dbReference>
<evidence type="ECO:0000313" key="5">
    <source>
        <dbReference type="EMBL" id="KKB81161.1"/>
    </source>
</evidence>
<dbReference type="SUPFAM" id="SSF55073">
    <property type="entry name" value="Nucleotide cyclase"/>
    <property type="match status" value="1"/>
</dbReference>
<feature type="transmembrane region" description="Helical" evidence="3">
    <location>
        <begin position="205"/>
        <end position="230"/>
    </location>
</feature>
<dbReference type="PATRIC" id="fig|361041.3.peg.4027"/>
<dbReference type="FunFam" id="3.30.70.270:FF:000001">
    <property type="entry name" value="Diguanylate cyclase domain protein"/>
    <property type="match status" value="1"/>
</dbReference>
<dbReference type="EC" id="2.7.7.65" evidence="1"/>
<feature type="transmembrane region" description="Helical" evidence="3">
    <location>
        <begin position="91"/>
        <end position="112"/>
    </location>
</feature>
<feature type="transmembrane region" description="Helical" evidence="3">
    <location>
        <begin position="242"/>
        <end position="263"/>
    </location>
</feature>
<dbReference type="GO" id="GO:0052621">
    <property type="term" value="F:diguanylate cyclase activity"/>
    <property type="evidence" value="ECO:0007669"/>
    <property type="project" value="UniProtKB-EC"/>
</dbReference>
<dbReference type="OrthoDB" id="9812260at2"/>
<feature type="transmembrane region" description="Helical" evidence="3">
    <location>
        <begin position="18"/>
        <end position="38"/>
    </location>
</feature>
<keyword evidence="3" id="KW-0472">Membrane</keyword>
<comment type="catalytic activity">
    <reaction evidence="2">
        <text>2 GTP = 3',3'-c-di-GMP + 2 diphosphate</text>
        <dbReference type="Rhea" id="RHEA:24898"/>
        <dbReference type="ChEBI" id="CHEBI:33019"/>
        <dbReference type="ChEBI" id="CHEBI:37565"/>
        <dbReference type="ChEBI" id="CHEBI:58805"/>
        <dbReference type="EC" id="2.7.7.65"/>
    </reaction>
</comment>
<dbReference type="InterPro" id="IPR043128">
    <property type="entry name" value="Rev_trsase/Diguanyl_cyclase"/>
</dbReference>
<dbReference type="PROSITE" id="PS50887">
    <property type="entry name" value="GGDEF"/>
    <property type="match status" value="1"/>
</dbReference>
<feature type="transmembrane region" description="Helical" evidence="3">
    <location>
        <begin position="283"/>
        <end position="302"/>
    </location>
</feature>
<dbReference type="PANTHER" id="PTHR45138:SF9">
    <property type="entry name" value="DIGUANYLATE CYCLASE DGCM-RELATED"/>
    <property type="match status" value="1"/>
</dbReference>
<keyword evidence="3" id="KW-1133">Transmembrane helix</keyword>
<feature type="domain" description="GGDEF" evidence="4">
    <location>
        <begin position="342"/>
        <end position="474"/>
    </location>
</feature>
<gene>
    <name evidence="5" type="ORF">VW35_03150</name>
</gene>
<reference evidence="5 6" key="1">
    <citation type="submission" date="2015-03" db="EMBL/GenBank/DDBJ databases">
        <authorList>
            <person name="Hassan Y.I."/>
            <person name="Lepp D."/>
            <person name="Zhou T."/>
        </authorList>
    </citation>
    <scope>NUCLEOTIDE SEQUENCE [LARGE SCALE GENOMIC DNA]</scope>
    <source>
        <strain evidence="5 6">GH2-10</strain>
    </source>
</reference>
<dbReference type="SMART" id="SM00267">
    <property type="entry name" value="GGDEF"/>
    <property type="match status" value="1"/>
</dbReference>
<keyword evidence="3" id="KW-0812">Transmembrane</keyword>
<proteinExistence type="predicted"/>
<dbReference type="InterPro" id="IPR000160">
    <property type="entry name" value="GGDEF_dom"/>
</dbReference>
<evidence type="ECO:0000313" key="6">
    <source>
        <dbReference type="Proteomes" id="UP000033514"/>
    </source>
</evidence>
<dbReference type="AlphaFoldDB" id="A0A0F5LFJ9"/>
<keyword evidence="6" id="KW-1185">Reference proteome</keyword>
<evidence type="ECO:0000256" key="1">
    <source>
        <dbReference type="ARBA" id="ARBA00012528"/>
    </source>
</evidence>
<sequence length="482" mass="51636">MDNFSPAASRNPLFRNPAIAAVVTACLVFISSLAGFWAEAVAPHVGLWPANAILLGILAIHPRANNPLSWALIVAGYVLPWLLVGDDLTSALWHSGVNIVTVAFGVMLFRFSEPRISPITNPSGLVTLFAIMIATAALAGLVGGLSPLPSMDAAWIGRILSRGATEFANLTIFLPLVVAGVMIQGPPRLRTPRDRGKLIRHGAALGTLAVSCMLMVVIGGPGAFVFYLPALIWCSTRIRSRFAFMLSGATAVWTLATVPAGLVLLGEGHNHITTSLDMASFRLGVGFVTLGAIAVVALNAFWRREHHERMQRANFDELTGLLMRKDFYESAEFMLKRLKPGATSVAIAIDIDRFRNINDRHGQPAGDQVLQTVADLLTANIRRGDIVGRLGGEEFAIVLPGAGLEEGNRVAERMREAIADEPFRTSETEFSASVSIGLVEFRAPADLSRMLSLADEALYEAKSAGRNRVVAHTSETIAGSAA</sequence>
<dbReference type="PANTHER" id="PTHR45138">
    <property type="entry name" value="REGULATORY COMPONENTS OF SENSORY TRANSDUCTION SYSTEM"/>
    <property type="match status" value="1"/>
</dbReference>
<dbReference type="Proteomes" id="UP000033514">
    <property type="component" value="Unassembled WGS sequence"/>
</dbReference>
<dbReference type="CDD" id="cd01949">
    <property type="entry name" value="GGDEF"/>
    <property type="match status" value="1"/>
</dbReference>
<dbReference type="InterPro" id="IPR029787">
    <property type="entry name" value="Nucleotide_cyclase"/>
</dbReference>
<name>A0A0F5LFJ9_9HYPH</name>
<comment type="caution">
    <text evidence="5">The sequence shown here is derived from an EMBL/GenBank/DDBJ whole genome shotgun (WGS) entry which is preliminary data.</text>
</comment>
<dbReference type="NCBIfam" id="TIGR00254">
    <property type="entry name" value="GGDEF"/>
    <property type="match status" value="1"/>
</dbReference>
<dbReference type="STRING" id="361041.VW35_03150"/>
<dbReference type="Pfam" id="PF00990">
    <property type="entry name" value="GGDEF"/>
    <property type="match status" value="1"/>
</dbReference>
<feature type="transmembrane region" description="Helical" evidence="3">
    <location>
        <begin position="167"/>
        <end position="185"/>
    </location>
</feature>
<evidence type="ECO:0000256" key="2">
    <source>
        <dbReference type="ARBA" id="ARBA00034247"/>
    </source>
</evidence>
<dbReference type="RefSeq" id="WP_046141505.1">
    <property type="nucleotide sequence ID" value="NZ_LAJG01000005.1"/>
</dbReference>
<dbReference type="EMBL" id="LAJG01000005">
    <property type="protein sequence ID" value="KKB81161.1"/>
    <property type="molecule type" value="Genomic_DNA"/>
</dbReference>
<feature type="transmembrane region" description="Helical" evidence="3">
    <location>
        <begin position="124"/>
        <end position="146"/>
    </location>
</feature>
<feature type="transmembrane region" description="Helical" evidence="3">
    <location>
        <begin position="67"/>
        <end position="84"/>
    </location>
</feature>
<organism evidence="5 6">
    <name type="scientific">Devosia soli</name>
    <dbReference type="NCBI Taxonomy" id="361041"/>
    <lineage>
        <taxon>Bacteria</taxon>
        <taxon>Pseudomonadati</taxon>
        <taxon>Pseudomonadota</taxon>
        <taxon>Alphaproteobacteria</taxon>
        <taxon>Hyphomicrobiales</taxon>
        <taxon>Devosiaceae</taxon>
        <taxon>Devosia</taxon>
    </lineage>
</organism>
<protein>
    <recommendedName>
        <fullName evidence="1">diguanylate cyclase</fullName>
        <ecNumber evidence="1">2.7.7.65</ecNumber>
    </recommendedName>
</protein>
<evidence type="ECO:0000259" key="4">
    <source>
        <dbReference type="PROSITE" id="PS50887"/>
    </source>
</evidence>
<accession>A0A0F5LFJ9</accession>
<dbReference type="InterPro" id="IPR050469">
    <property type="entry name" value="Diguanylate_Cyclase"/>
</dbReference>
<evidence type="ECO:0000256" key="3">
    <source>
        <dbReference type="SAM" id="Phobius"/>
    </source>
</evidence>